<reference evidence="8" key="1">
    <citation type="journal article" date="2020" name="Stud. Mycol.">
        <title>101 Dothideomycetes genomes: a test case for predicting lifestyles and emergence of pathogens.</title>
        <authorList>
            <person name="Haridas S."/>
            <person name="Albert R."/>
            <person name="Binder M."/>
            <person name="Bloem J."/>
            <person name="Labutti K."/>
            <person name="Salamov A."/>
            <person name="Andreopoulos B."/>
            <person name="Baker S."/>
            <person name="Barry K."/>
            <person name="Bills G."/>
            <person name="Bluhm B."/>
            <person name="Cannon C."/>
            <person name="Castanera R."/>
            <person name="Culley D."/>
            <person name="Daum C."/>
            <person name="Ezra D."/>
            <person name="Gonzalez J."/>
            <person name="Henrissat B."/>
            <person name="Kuo A."/>
            <person name="Liang C."/>
            <person name="Lipzen A."/>
            <person name="Lutzoni F."/>
            <person name="Magnuson J."/>
            <person name="Mondo S."/>
            <person name="Nolan M."/>
            <person name="Ohm R."/>
            <person name="Pangilinan J."/>
            <person name="Park H.-J."/>
            <person name="Ramirez L."/>
            <person name="Alfaro M."/>
            <person name="Sun H."/>
            <person name="Tritt A."/>
            <person name="Yoshinaga Y."/>
            <person name="Zwiers L.-H."/>
            <person name="Turgeon B."/>
            <person name="Goodwin S."/>
            <person name="Spatafora J."/>
            <person name="Crous P."/>
            <person name="Grigoriev I."/>
        </authorList>
    </citation>
    <scope>NUCLEOTIDE SEQUENCE</scope>
    <source>
        <strain evidence="8">ATCC 74209</strain>
    </source>
</reference>
<dbReference type="OrthoDB" id="6770063at2759"/>
<dbReference type="GO" id="GO:0005886">
    <property type="term" value="C:plasma membrane"/>
    <property type="evidence" value="ECO:0007669"/>
    <property type="project" value="TreeGrafter"/>
</dbReference>
<dbReference type="SUPFAM" id="SSF103473">
    <property type="entry name" value="MFS general substrate transporter"/>
    <property type="match status" value="1"/>
</dbReference>
<dbReference type="FunFam" id="1.20.1720.10:FF:000061">
    <property type="entry name" value="Uncharacterized protein"/>
    <property type="match status" value="1"/>
</dbReference>
<feature type="transmembrane region" description="Helical" evidence="6">
    <location>
        <begin position="89"/>
        <end position="109"/>
    </location>
</feature>
<feature type="transmembrane region" description="Helical" evidence="6">
    <location>
        <begin position="121"/>
        <end position="144"/>
    </location>
</feature>
<keyword evidence="4 6" id="KW-1133">Transmembrane helix</keyword>
<feature type="transmembrane region" description="Helical" evidence="6">
    <location>
        <begin position="244"/>
        <end position="264"/>
    </location>
</feature>
<comment type="caution">
    <text evidence="8">The sequence shown here is derived from an EMBL/GenBank/DDBJ whole genome shotgun (WGS) entry which is preliminary data.</text>
</comment>
<dbReference type="GO" id="GO:0022857">
    <property type="term" value="F:transmembrane transporter activity"/>
    <property type="evidence" value="ECO:0007669"/>
    <property type="project" value="InterPro"/>
</dbReference>
<evidence type="ECO:0000313" key="8">
    <source>
        <dbReference type="EMBL" id="KAF2203155.1"/>
    </source>
</evidence>
<feature type="transmembrane region" description="Helical" evidence="6">
    <location>
        <begin position="382"/>
        <end position="400"/>
    </location>
</feature>
<feature type="domain" description="Major facilitator superfamily (MFS) profile" evidence="7">
    <location>
        <begin position="90"/>
        <end position="540"/>
    </location>
</feature>
<feature type="transmembrane region" description="Helical" evidence="6">
    <location>
        <begin position="344"/>
        <end position="370"/>
    </location>
</feature>
<keyword evidence="9" id="KW-1185">Reference proteome</keyword>
<dbReference type="PROSITE" id="PS50850">
    <property type="entry name" value="MFS"/>
    <property type="match status" value="1"/>
</dbReference>
<dbReference type="EMBL" id="ML993912">
    <property type="protein sequence ID" value="KAF2203155.1"/>
    <property type="molecule type" value="Genomic_DNA"/>
</dbReference>
<accession>A0A9P4JQ81</accession>
<keyword evidence="3 6" id="KW-0812">Transmembrane</keyword>
<feature type="transmembrane region" description="Helical" evidence="6">
    <location>
        <begin position="156"/>
        <end position="175"/>
    </location>
</feature>
<evidence type="ECO:0000259" key="7">
    <source>
        <dbReference type="PROSITE" id="PS50850"/>
    </source>
</evidence>
<evidence type="ECO:0000256" key="6">
    <source>
        <dbReference type="SAM" id="Phobius"/>
    </source>
</evidence>
<dbReference type="InterPro" id="IPR036259">
    <property type="entry name" value="MFS_trans_sf"/>
</dbReference>
<dbReference type="Proteomes" id="UP000799536">
    <property type="component" value="Unassembled WGS sequence"/>
</dbReference>
<dbReference type="AlphaFoldDB" id="A0A9P4JQ81"/>
<comment type="subcellular location">
    <subcellularLocation>
        <location evidence="1">Membrane</location>
        <topology evidence="1">Multi-pass membrane protein</topology>
    </subcellularLocation>
</comment>
<dbReference type="Gene3D" id="1.20.1250.20">
    <property type="entry name" value="MFS general substrate transporter like domains"/>
    <property type="match status" value="1"/>
</dbReference>
<feature type="transmembrane region" description="Helical" evidence="6">
    <location>
        <begin position="181"/>
        <end position="203"/>
    </location>
</feature>
<evidence type="ECO:0000256" key="3">
    <source>
        <dbReference type="ARBA" id="ARBA00022692"/>
    </source>
</evidence>
<proteinExistence type="inferred from homology"/>
<dbReference type="PANTHER" id="PTHR23502">
    <property type="entry name" value="MAJOR FACILITATOR SUPERFAMILY"/>
    <property type="match status" value="1"/>
</dbReference>
<evidence type="ECO:0000256" key="4">
    <source>
        <dbReference type="ARBA" id="ARBA00022989"/>
    </source>
</evidence>
<dbReference type="PANTHER" id="PTHR23502:SF134">
    <property type="entry name" value="MAJOR FACILITATOR SUPERFAMILY (MFS) PROFILE DOMAIN-CONTAINING PROTEIN-RELATED"/>
    <property type="match status" value="1"/>
</dbReference>
<dbReference type="CDD" id="cd17323">
    <property type="entry name" value="MFS_Tpo1_MDR_like"/>
    <property type="match status" value="1"/>
</dbReference>
<organism evidence="8 9">
    <name type="scientific">Delitschia confertaspora ATCC 74209</name>
    <dbReference type="NCBI Taxonomy" id="1513339"/>
    <lineage>
        <taxon>Eukaryota</taxon>
        <taxon>Fungi</taxon>
        <taxon>Dikarya</taxon>
        <taxon>Ascomycota</taxon>
        <taxon>Pezizomycotina</taxon>
        <taxon>Dothideomycetes</taxon>
        <taxon>Pleosporomycetidae</taxon>
        <taxon>Pleosporales</taxon>
        <taxon>Delitschiaceae</taxon>
        <taxon>Delitschia</taxon>
    </lineage>
</organism>
<evidence type="ECO:0000256" key="5">
    <source>
        <dbReference type="ARBA" id="ARBA00023136"/>
    </source>
</evidence>
<comment type="similarity">
    <text evidence="2">Belongs to the major facilitator superfamily.</text>
</comment>
<evidence type="ECO:0000256" key="2">
    <source>
        <dbReference type="ARBA" id="ARBA00008335"/>
    </source>
</evidence>
<keyword evidence="5 6" id="KW-0472">Membrane</keyword>
<name>A0A9P4JQ81_9PLEO</name>
<feature type="transmembrane region" description="Helical" evidence="6">
    <location>
        <begin position="445"/>
        <end position="472"/>
    </location>
</feature>
<dbReference type="InterPro" id="IPR011701">
    <property type="entry name" value="MFS"/>
</dbReference>
<evidence type="ECO:0000256" key="1">
    <source>
        <dbReference type="ARBA" id="ARBA00004141"/>
    </source>
</evidence>
<feature type="transmembrane region" description="Helical" evidence="6">
    <location>
        <begin position="514"/>
        <end position="535"/>
    </location>
</feature>
<dbReference type="InterPro" id="IPR020846">
    <property type="entry name" value="MFS_dom"/>
</dbReference>
<protein>
    <submittedName>
        <fullName evidence="8">MFS general substrate transporter</fullName>
    </submittedName>
</protein>
<feature type="transmembrane region" description="Helical" evidence="6">
    <location>
        <begin position="420"/>
        <end position="439"/>
    </location>
</feature>
<feature type="transmembrane region" description="Helical" evidence="6">
    <location>
        <begin position="215"/>
        <end position="238"/>
    </location>
</feature>
<gene>
    <name evidence="8" type="ORF">GQ43DRAFT_390683</name>
</gene>
<feature type="transmembrane region" description="Helical" evidence="6">
    <location>
        <begin position="484"/>
        <end position="502"/>
    </location>
</feature>
<sequence length="551" mass="60545">MTLGIQHQTSKFITESHVDSEKEAELFDNEGRHGVEWAEIVYHYLTFNTEVPPPSTIYSTSDGQKPPPEPPNLVKFTSPFEWSESRKKIAIGVSCLVTALTAFTAGSYSPGVEQMGREWDVGRVAGLVGITTFTCGFAVAPMVLAPFSEINGRRPVFIISGLLFVICQACTAITRSYAGMLVVRFFVGVGGSTFSTMVGGVISDIYHTADRNTPMALFSGAALFGTGWGPLVCGFIAQNTTWRWIFYVQTITCGIAIGVVTLTFKETRGSVLLSRKAKTLNAWYAAREAAGYYGFDMPDPTAPGSKVSQRVRWLVKSDEERSSLGKMIGISLYRPFHLLLTEPVVFWFSLWVAFSWAVLYLTLAAIPLVFRHNHGFDLQQANAVFAAMCVGSILATILSIYQEKTAKSYGKLPNTPEARLYFACIESALMPVGLFMFGWTSYGDIHWIVPTIAIMLATMGIFTIYLAVFNYLADTYHRYASSALAAQSFCRNILGGIFPLVTTQMYNRLGYGSASSLLGGIGAALTLVPWILVLYGPKIRARSKFASEIRE</sequence>
<dbReference type="Pfam" id="PF07690">
    <property type="entry name" value="MFS_1"/>
    <property type="match status" value="1"/>
</dbReference>
<dbReference type="FunFam" id="1.20.1250.20:FF:000082">
    <property type="entry name" value="MFS multidrug transporter, putative"/>
    <property type="match status" value="1"/>
</dbReference>
<evidence type="ECO:0000313" key="9">
    <source>
        <dbReference type="Proteomes" id="UP000799536"/>
    </source>
</evidence>